<evidence type="ECO:0000313" key="3">
    <source>
        <dbReference type="Proteomes" id="UP000821853"/>
    </source>
</evidence>
<organism evidence="2 3">
    <name type="scientific">Haemaphysalis longicornis</name>
    <name type="common">Bush tick</name>
    <dbReference type="NCBI Taxonomy" id="44386"/>
    <lineage>
        <taxon>Eukaryota</taxon>
        <taxon>Metazoa</taxon>
        <taxon>Ecdysozoa</taxon>
        <taxon>Arthropoda</taxon>
        <taxon>Chelicerata</taxon>
        <taxon>Arachnida</taxon>
        <taxon>Acari</taxon>
        <taxon>Parasitiformes</taxon>
        <taxon>Ixodida</taxon>
        <taxon>Ixodoidea</taxon>
        <taxon>Ixodidae</taxon>
        <taxon>Haemaphysalinae</taxon>
        <taxon>Haemaphysalis</taxon>
    </lineage>
</organism>
<protein>
    <submittedName>
        <fullName evidence="2">Uncharacterized protein</fullName>
    </submittedName>
</protein>
<gene>
    <name evidence="2" type="ORF">HPB48_013819</name>
</gene>
<dbReference type="VEuPathDB" id="VectorBase:HLOH_043705"/>
<dbReference type="Proteomes" id="UP000821853">
    <property type="component" value="Chromosome 2"/>
</dbReference>
<accession>A0A9J6FWJ8</accession>
<dbReference type="EMBL" id="JABSTR010000004">
    <property type="protein sequence ID" value="KAH9367183.1"/>
    <property type="molecule type" value="Genomic_DNA"/>
</dbReference>
<feature type="region of interest" description="Disordered" evidence="1">
    <location>
        <begin position="48"/>
        <end position="74"/>
    </location>
</feature>
<dbReference type="AlphaFoldDB" id="A0A9J6FWJ8"/>
<name>A0A9J6FWJ8_HAELO</name>
<sequence length="108" mass="11894">MSTVQVSGESISPEEYHNGVGWMDCFRRRSQKALLELNLAAENEGKHGARTAAVGGKGPGDVSSLLNRGRERVRKTPELPLTGIKVVMRPKNNLDFNKTSQATLFDRI</sequence>
<evidence type="ECO:0000313" key="2">
    <source>
        <dbReference type="EMBL" id="KAH9367183.1"/>
    </source>
</evidence>
<proteinExistence type="predicted"/>
<comment type="caution">
    <text evidence="2">The sequence shown here is derived from an EMBL/GenBank/DDBJ whole genome shotgun (WGS) entry which is preliminary data.</text>
</comment>
<evidence type="ECO:0000256" key="1">
    <source>
        <dbReference type="SAM" id="MobiDB-lite"/>
    </source>
</evidence>
<reference evidence="2 3" key="1">
    <citation type="journal article" date="2020" name="Cell">
        <title>Large-Scale Comparative Analyses of Tick Genomes Elucidate Their Genetic Diversity and Vector Capacities.</title>
        <authorList>
            <consortium name="Tick Genome and Microbiome Consortium (TIGMIC)"/>
            <person name="Jia N."/>
            <person name="Wang J."/>
            <person name="Shi W."/>
            <person name="Du L."/>
            <person name="Sun Y."/>
            <person name="Zhan W."/>
            <person name="Jiang J.F."/>
            <person name="Wang Q."/>
            <person name="Zhang B."/>
            <person name="Ji P."/>
            <person name="Bell-Sakyi L."/>
            <person name="Cui X.M."/>
            <person name="Yuan T.T."/>
            <person name="Jiang B.G."/>
            <person name="Yang W.F."/>
            <person name="Lam T.T."/>
            <person name="Chang Q.C."/>
            <person name="Ding S.J."/>
            <person name="Wang X.J."/>
            <person name="Zhu J.G."/>
            <person name="Ruan X.D."/>
            <person name="Zhao L."/>
            <person name="Wei J.T."/>
            <person name="Ye R.Z."/>
            <person name="Que T.C."/>
            <person name="Du C.H."/>
            <person name="Zhou Y.H."/>
            <person name="Cheng J.X."/>
            <person name="Dai P.F."/>
            <person name="Guo W.B."/>
            <person name="Han X.H."/>
            <person name="Huang E.J."/>
            <person name="Li L.F."/>
            <person name="Wei W."/>
            <person name="Gao Y.C."/>
            <person name="Liu J.Z."/>
            <person name="Shao H.Z."/>
            <person name="Wang X."/>
            <person name="Wang C.C."/>
            <person name="Yang T.C."/>
            <person name="Huo Q.B."/>
            <person name="Li W."/>
            <person name="Chen H.Y."/>
            <person name="Chen S.E."/>
            <person name="Zhou L.G."/>
            <person name="Ni X.B."/>
            <person name="Tian J.H."/>
            <person name="Sheng Y."/>
            <person name="Liu T."/>
            <person name="Pan Y.S."/>
            <person name="Xia L.Y."/>
            <person name="Li J."/>
            <person name="Zhao F."/>
            <person name="Cao W.C."/>
        </authorList>
    </citation>
    <scope>NUCLEOTIDE SEQUENCE [LARGE SCALE GENOMIC DNA]</scope>
    <source>
        <strain evidence="2">HaeL-2018</strain>
    </source>
</reference>
<keyword evidence="3" id="KW-1185">Reference proteome</keyword>